<organism evidence="1 2">
    <name type="scientific">Pseudonocardia abyssalis</name>
    <dbReference type="NCBI Taxonomy" id="2792008"/>
    <lineage>
        <taxon>Bacteria</taxon>
        <taxon>Bacillati</taxon>
        <taxon>Actinomycetota</taxon>
        <taxon>Actinomycetes</taxon>
        <taxon>Pseudonocardiales</taxon>
        <taxon>Pseudonocardiaceae</taxon>
        <taxon>Pseudonocardia</taxon>
    </lineage>
</organism>
<sequence length="497" mass="55784">MRQVLAAIADRRAGIDAHPLYRWMGGDDAPLEERFVFAPLFANFILGFRDMNRWFMRYPQPRDAYEEAINRHTEEDETHSALFLEDWAELGLDEHLGWGVEDTVAWYYAAPETEVFRRYAMRIQQMCVETTDPLVRYGFMEAIETCGHVFFGHTAPLAAELAARTGAALRYFGPYHLDRETGGLIDAEDLFETAVLTDRQRVESLRLVHEVFDMFTDKNDHLLAYAERVTTSRTVPSPAADLRRRATTVAAVLPPPPDAPPSPAHRPVAERLAERMDGLRGHPFPAWISGGGGSAADRLAAFLPLWIPDIMGYADLMTYALTYPDPATPPERALNRRVRLLASHHGLFAHDAAALDLDGRLALTAGETLRLLGYAPRTDLQRRSTAAFVTAAYRHRSPVVRYWLVEALQGSGEAFFHHGGLLAGELEARDGVRLDYLADRHRLAHPRLPPDPEADAVVFTRLPLTPGERDSAIRVVDTVFDRLQEQFDQSLRLVGAT</sequence>
<accession>A0ABS6UU57</accession>
<dbReference type="Proteomes" id="UP000694287">
    <property type="component" value="Unassembled WGS sequence"/>
</dbReference>
<comment type="caution">
    <text evidence="1">The sequence shown here is derived from an EMBL/GenBank/DDBJ whole genome shotgun (WGS) entry which is preliminary data.</text>
</comment>
<protein>
    <recommendedName>
        <fullName evidence="3">Iron-containing redox enzyme family protein</fullName>
    </recommendedName>
</protein>
<dbReference type="EMBL" id="JADQDK010000001">
    <property type="protein sequence ID" value="MBW0135299.1"/>
    <property type="molecule type" value="Genomic_DNA"/>
</dbReference>
<name>A0ABS6UU57_9PSEU</name>
<reference evidence="1 2" key="1">
    <citation type="submission" date="2020-11" db="EMBL/GenBank/DDBJ databases">
        <title>Pseudonocardia abyssalis sp. nov. and Pseudonocardia oceani sp. nov., description and phylogenomic analysis of two novel actinomycetes isolated from the deep Southern Ocean.</title>
        <authorList>
            <person name="Parra J."/>
        </authorList>
    </citation>
    <scope>NUCLEOTIDE SEQUENCE [LARGE SCALE GENOMIC DNA]</scope>
    <source>
        <strain evidence="1 2">KRD-168</strain>
    </source>
</reference>
<evidence type="ECO:0000313" key="2">
    <source>
        <dbReference type="Proteomes" id="UP000694287"/>
    </source>
</evidence>
<proteinExistence type="predicted"/>
<evidence type="ECO:0000313" key="1">
    <source>
        <dbReference type="EMBL" id="MBW0135299.1"/>
    </source>
</evidence>
<gene>
    <name evidence="1" type="ORF">I4I81_13680</name>
</gene>
<keyword evidence="2" id="KW-1185">Reference proteome</keyword>
<evidence type="ECO:0008006" key="3">
    <source>
        <dbReference type="Google" id="ProtNLM"/>
    </source>
</evidence>
<dbReference type="RefSeq" id="WP_218616084.1">
    <property type="nucleotide sequence ID" value="NZ_JADQDK010000001.1"/>
</dbReference>